<comment type="caution">
    <text evidence="3">The sequence shown here is derived from an EMBL/GenBank/DDBJ whole genome shotgun (WGS) entry which is preliminary data.</text>
</comment>
<feature type="region of interest" description="Disordered" evidence="2">
    <location>
        <begin position="107"/>
        <end position="130"/>
    </location>
</feature>
<evidence type="ECO:0000313" key="3">
    <source>
        <dbReference type="EMBL" id="PWF55445.1"/>
    </source>
</evidence>
<reference evidence="3 4" key="1">
    <citation type="submission" date="2018-04" db="EMBL/GenBank/DDBJ databases">
        <title>Massilia violaceinigra sp. nov., a novel purple-pigmented bacterium isolated from Tianshan glacier, Xinjiang, China.</title>
        <authorList>
            <person name="Wang H."/>
        </authorList>
    </citation>
    <scope>NUCLEOTIDE SEQUENCE [LARGE SCALE GENOMIC DNA]</scope>
    <source>
        <strain evidence="3 4">B448-2</strain>
    </source>
</reference>
<evidence type="ECO:0000256" key="2">
    <source>
        <dbReference type="SAM" id="MobiDB-lite"/>
    </source>
</evidence>
<organism evidence="3 4">
    <name type="scientific">Massilia glaciei</name>
    <dbReference type="NCBI Taxonomy" id="1524097"/>
    <lineage>
        <taxon>Bacteria</taxon>
        <taxon>Pseudomonadati</taxon>
        <taxon>Pseudomonadota</taxon>
        <taxon>Betaproteobacteria</taxon>
        <taxon>Burkholderiales</taxon>
        <taxon>Oxalobacteraceae</taxon>
        <taxon>Telluria group</taxon>
        <taxon>Massilia</taxon>
    </lineage>
</organism>
<name>A0A2U2I6W8_9BURK</name>
<keyword evidence="1" id="KW-0175">Coiled coil</keyword>
<evidence type="ECO:0000313" key="4">
    <source>
        <dbReference type="Proteomes" id="UP000241421"/>
    </source>
</evidence>
<dbReference type="Proteomes" id="UP000241421">
    <property type="component" value="Unassembled WGS sequence"/>
</dbReference>
<accession>A0A2U2I6W8</accession>
<feature type="coiled-coil region" evidence="1">
    <location>
        <begin position="47"/>
        <end position="82"/>
    </location>
</feature>
<dbReference type="AlphaFoldDB" id="A0A2U2I6W8"/>
<proteinExistence type="predicted"/>
<keyword evidence="4" id="KW-1185">Reference proteome</keyword>
<protein>
    <submittedName>
        <fullName evidence="3">Uncharacterized protein</fullName>
    </submittedName>
</protein>
<evidence type="ECO:0000256" key="1">
    <source>
        <dbReference type="SAM" id="Coils"/>
    </source>
</evidence>
<dbReference type="EMBL" id="PXWF02000024">
    <property type="protein sequence ID" value="PWF55445.1"/>
    <property type="molecule type" value="Genomic_DNA"/>
</dbReference>
<gene>
    <name evidence="3" type="ORF">C7C56_001705</name>
</gene>
<sequence length="130" mass="14562">MIPMVLLLSCTPQAFAGDVLSYGVPDYKCENYLAACKTDAEKQMYHRAAAERTRQQAINRANEEAARAAREARLAAEAKKKKDQFDEWKVTKTRRAEAEKLYQLKLTADRARPKAPTSKAGNGFSPVARQ</sequence>